<gene>
    <name evidence="3" type="ORF">KSZ_64170</name>
</gene>
<protein>
    <recommendedName>
        <fullName evidence="2">Methyltransferase domain-containing protein</fullName>
    </recommendedName>
</protein>
<dbReference type="Gene3D" id="3.40.50.150">
    <property type="entry name" value="Vaccinia Virus protein VP39"/>
    <property type="match status" value="1"/>
</dbReference>
<dbReference type="SUPFAM" id="SSF53335">
    <property type="entry name" value="S-adenosyl-L-methionine-dependent methyltransferases"/>
    <property type="match status" value="1"/>
</dbReference>
<dbReference type="Pfam" id="PF13649">
    <property type="entry name" value="Methyltransf_25"/>
    <property type="match status" value="1"/>
</dbReference>
<evidence type="ECO:0000259" key="2">
    <source>
        <dbReference type="Pfam" id="PF13649"/>
    </source>
</evidence>
<evidence type="ECO:0000313" key="3">
    <source>
        <dbReference type="EMBL" id="GHO88411.1"/>
    </source>
</evidence>
<dbReference type="InterPro" id="IPR050447">
    <property type="entry name" value="Erg6_SMT_methyltransf"/>
</dbReference>
<dbReference type="CDD" id="cd02440">
    <property type="entry name" value="AdoMet_MTases"/>
    <property type="match status" value="1"/>
</dbReference>
<evidence type="ECO:0000313" key="4">
    <source>
        <dbReference type="Proteomes" id="UP000635565"/>
    </source>
</evidence>
<reference evidence="3 4" key="1">
    <citation type="journal article" date="2021" name="Int. J. Syst. Evol. Microbiol.">
        <title>Reticulibacter mediterranei gen. nov., sp. nov., within the new family Reticulibacteraceae fam. nov., and Ktedonospora formicarum gen. nov., sp. nov., Ktedonobacter robiniae sp. nov., Dictyobacter formicarum sp. nov. and Dictyobacter arantiisoli sp. nov., belonging to the class Ktedonobacteria.</title>
        <authorList>
            <person name="Yabe S."/>
            <person name="Zheng Y."/>
            <person name="Wang C.M."/>
            <person name="Sakai Y."/>
            <person name="Abe K."/>
            <person name="Yokota A."/>
            <person name="Donadio S."/>
            <person name="Cavaletti L."/>
            <person name="Monciardini P."/>
        </authorList>
    </citation>
    <scope>NUCLEOTIDE SEQUENCE [LARGE SCALE GENOMIC DNA]</scope>
    <source>
        <strain evidence="3 4">SOSP1-9</strain>
    </source>
</reference>
<feature type="domain" description="Methyltransferase" evidence="2">
    <location>
        <begin position="46"/>
        <end position="142"/>
    </location>
</feature>
<dbReference type="InterPro" id="IPR029063">
    <property type="entry name" value="SAM-dependent_MTases_sf"/>
</dbReference>
<name>A0ABQ3VTG8_9CHLR</name>
<dbReference type="RefSeq" id="WP_201365998.1">
    <property type="nucleotide sequence ID" value="NZ_BNJJ01000024.1"/>
</dbReference>
<comment type="caution">
    <text evidence="3">The sequence shown here is derived from an EMBL/GenBank/DDBJ whole genome shotgun (WGS) entry which is preliminary data.</text>
</comment>
<sequence>MTLLDVAFAHPQGLAGRLGAMIMARFTKQRNLWTISLLDLQPGDHILEVGFGPGVLIQELATRVPEGFIAGVDASPLMVKQATRRNKESIQRKHVSLREGSALTLPFEDNLFDLTLSANSVHIWPDQLTGVKEMYRVLKKGGRIALVVQPVWAKTDQEVKDVGADLLTWLRNAGFQQTRLEFKTMKPIASVCALGIK</sequence>
<proteinExistence type="predicted"/>
<dbReference type="Proteomes" id="UP000635565">
    <property type="component" value="Unassembled WGS sequence"/>
</dbReference>
<dbReference type="EMBL" id="BNJJ01000024">
    <property type="protein sequence ID" value="GHO88411.1"/>
    <property type="molecule type" value="Genomic_DNA"/>
</dbReference>
<dbReference type="PANTHER" id="PTHR44068:SF1">
    <property type="entry name" value="HYPOTHETICAL LOC100005854"/>
    <property type="match status" value="1"/>
</dbReference>
<dbReference type="PANTHER" id="PTHR44068">
    <property type="entry name" value="ZGC:194242"/>
    <property type="match status" value="1"/>
</dbReference>
<accession>A0ABQ3VTG8</accession>
<keyword evidence="1" id="KW-0808">Transferase</keyword>
<dbReference type="InterPro" id="IPR041698">
    <property type="entry name" value="Methyltransf_25"/>
</dbReference>
<organism evidence="3 4">
    <name type="scientific">Dictyobacter formicarum</name>
    <dbReference type="NCBI Taxonomy" id="2778368"/>
    <lineage>
        <taxon>Bacteria</taxon>
        <taxon>Bacillati</taxon>
        <taxon>Chloroflexota</taxon>
        <taxon>Ktedonobacteria</taxon>
        <taxon>Ktedonobacterales</taxon>
        <taxon>Dictyobacteraceae</taxon>
        <taxon>Dictyobacter</taxon>
    </lineage>
</organism>
<evidence type="ECO:0000256" key="1">
    <source>
        <dbReference type="ARBA" id="ARBA00022679"/>
    </source>
</evidence>
<keyword evidence="4" id="KW-1185">Reference proteome</keyword>